<dbReference type="STRING" id="158441.A0A226EIM6"/>
<keyword evidence="3" id="KW-1185">Reference proteome</keyword>
<accession>A0A226EIM6</accession>
<proteinExistence type="predicted"/>
<feature type="signal peptide" evidence="1">
    <location>
        <begin position="1"/>
        <end position="19"/>
    </location>
</feature>
<dbReference type="AlphaFoldDB" id="A0A226EIM6"/>
<evidence type="ECO:0000313" key="3">
    <source>
        <dbReference type="Proteomes" id="UP000198287"/>
    </source>
</evidence>
<evidence type="ECO:0000256" key="1">
    <source>
        <dbReference type="SAM" id="SignalP"/>
    </source>
</evidence>
<dbReference type="OrthoDB" id="6505314at2759"/>
<dbReference type="Proteomes" id="UP000198287">
    <property type="component" value="Unassembled WGS sequence"/>
</dbReference>
<dbReference type="EMBL" id="LNIX01000003">
    <property type="protein sequence ID" value="OXA57150.1"/>
    <property type="molecule type" value="Genomic_DNA"/>
</dbReference>
<keyword evidence="1" id="KW-0732">Signal</keyword>
<feature type="chain" id="PRO_5012195138" evidence="1">
    <location>
        <begin position="20"/>
        <end position="227"/>
    </location>
</feature>
<protein>
    <submittedName>
        <fullName evidence="2">Putative ferric-chelate reductase 1</fullName>
    </submittedName>
</protein>
<comment type="caution">
    <text evidence="2">The sequence shown here is derived from an EMBL/GenBank/DDBJ whole genome shotgun (WGS) entry which is preliminary data.</text>
</comment>
<name>A0A226EIM6_FOLCA</name>
<evidence type="ECO:0000313" key="2">
    <source>
        <dbReference type="EMBL" id="OXA57150.1"/>
    </source>
</evidence>
<sequence length="227" mass="24747">MVYMQILAVAAICVVTCQANEERKSGGLQGSNLAKQIQDIYTICKDKKAVCVGMPQNCISTNSCVYMASIEQSTDNKHTFKMVDTAATQGYYVAVGISEDGKNMKDTSLVACSSSNMDVFWAVGATSPSKVTNKPYFQNKEHSASNGKIYCVFDLDSSFDEHGVKFDLQKKNYAVLLARADGISPGYHDENKKRFGPMRLSSSSGSFSSPMLLVTATLSLMIARIIH</sequence>
<gene>
    <name evidence="2" type="ORF">Fcan01_07787</name>
</gene>
<organism evidence="2 3">
    <name type="scientific">Folsomia candida</name>
    <name type="common">Springtail</name>
    <dbReference type="NCBI Taxonomy" id="158441"/>
    <lineage>
        <taxon>Eukaryota</taxon>
        <taxon>Metazoa</taxon>
        <taxon>Ecdysozoa</taxon>
        <taxon>Arthropoda</taxon>
        <taxon>Hexapoda</taxon>
        <taxon>Collembola</taxon>
        <taxon>Entomobryomorpha</taxon>
        <taxon>Isotomoidea</taxon>
        <taxon>Isotomidae</taxon>
        <taxon>Proisotominae</taxon>
        <taxon>Folsomia</taxon>
    </lineage>
</organism>
<reference evidence="2 3" key="1">
    <citation type="submission" date="2015-12" db="EMBL/GenBank/DDBJ databases">
        <title>The genome of Folsomia candida.</title>
        <authorList>
            <person name="Faddeeva A."/>
            <person name="Derks M.F."/>
            <person name="Anvar Y."/>
            <person name="Smit S."/>
            <person name="Van Straalen N."/>
            <person name="Roelofs D."/>
        </authorList>
    </citation>
    <scope>NUCLEOTIDE SEQUENCE [LARGE SCALE GENOMIC DNA]</scope>
    <source>
        <strain evidence="2 3">VU population</strain>
        <tissue evidence="2">Whole body</tissue>
    </source>
</reference>